<name>A0A0E9WIF9_ANGAN</name>
<sequence>MLRPKIQRKGFCFFVLFVYPISLLTSISVLYILMSLKMLPASELWESIINRDMIEQGFHSKLFSAQGNN</sequence>
<dbReference type="EMBL" id="GBXM01018383">
    <property type="protein sequence ID" value="JAH90194.1"/>
    <property type="molecule type" value="Transcribed_RNA"/>
</dbReference>
<evidence type="ECO:0000313" key="2">
    <source>
        <dbReference type="EMBL" id="JAH90194.1"/>
    </source>
</evidence>
<organism evidence="2">
    <name type="scientific">Anguilla anguilla</name>
    <name type="common">European freshwater eel</name>
    <name type="synonym">Muraena anguilla</name>
    <dbReference type="NCBI Taxonomy" id="7936"/>
    <lineage>
        <taxon>Eukaryota</taxon>
        <taxon>Metazoa</taxon>
        <taxon>Chordata</taxon>
        <taxon>Craniata</taxon>
        <taxon>Vertebrata</taxon>
        <taxon>Euteleostomi</taxon>
        <taxon>Actinopterygii</taxon>
        <taxon>Neopterygii</taxon>
        <taxon>Teleostei</taxon>
        <taxon>Anguilliformes</taxon>
        <taxon>Anguillidae</taxon>
        <taxon>Anguilla</taxon>
    </lineage>
</organism>
<accession>A0A0E9WIF9</accession>
<reference evidence="2" key="2">
    <citation type="journal article" date="2015" name="Fish Shellfish Immunol.">
        <title>Early steps in the European eel (Anguilla anguilla)-Vibrio vulnificus interaction in the gills: Role of the RtxA13 toxin.</title>
        <authorList>
            <person name="Callol A."/>
            <person name="Pajuelo D."/>
            <person name="Ebbesson L."/>
            <person name="Teles M."/>
            <person name="MacKenzie S."/>
            <person name="Amaro C."/>
        </authorList>
    </citation>
    <scope>NUCLEOTIDE SEQUENCE</scope>
</reference>
<feature type="transmembrane region" description="Helical" evidence="1">
    <location>
        <begin position="12"/>
        <end position="34"/>
    </location>
</feature>
<keyword evidence="1" id="KW-0812">Transmembrane</keyword>
<evidence type="ECO:0000256" key="1">
    <source>
        <dbReference type="SAM" id="Phobius"/>
    </source>
</evidence>
<keyword evidence="1" id="KW-1133">Transmembrane helix</keyword>
<protein>
    <submittedName>
        <fullName evidence="2">Uncharacterized protein</fullName>
    </submittedName>
</protein>
<reference evidence="2" key="1">
    <citation type="submission" date="2014-11" db="EMBL/GenBank/DDBJ databases">
        <authorList>
            <person name="Amaro Gonzalez C."/>
        </authorList>
    </citation>
    <scope>NUCLEOTIDE SEQUENCE</scope>
</reference>
<keyword evidence="1" id="KW-0472">Membrane</keyword>
<proteinExistence type="predicted"/>
<dbReference type="AlphaFoldDB" id="A0A0E9WIF9"/>